<accession>A0A0H2ZVP1</accession>
<feature type="transmembrane region" description="Helical" evidence="5">
    <location>
        <begin position="126"/>
        <end position="148"/>
    </location>
</feature>
<keyword evidence="5" id="KW-1003">Cell membrane</keyword>
<reference evidence="6 7" key="1">
    <citation type="submission" date="2006-10" db="EMBL/GenBank/DDBJ databases">
        <authorList>
            <person name="Fleischmann R.D."/>
            <person name="Dodson R.J."/>
            <person name="Haft D.H."/>
            <person name="Merkel J.S."/>
            <person name="Nelson W.C."/>
            <person name="Fraser C.M."/>
        </authorList>
    </citation>
    <scope>NUCLEOTIDE SEQUENCE [LARGE SCALE GENOMIC DNA]</scope>
    <source>
        <strain evidence="6 7">104</strain>
    </source>
</reference>
<evidence type="ECO:0000313" key="7">
    <source>
        <dbReference type="Proteomes" id="UP000001574"/>
    </source>
</evidence>
<feature type="transmembrane region" description="Helical" evidence="5">
    <location>
        <begin position="70"/>
        <end position="89"/>
    </location>
</feature>
<dbReference type="PANTHER" id="PTHR43483">
    <property type="entry name" value="MEMBRANE TRANSPORTER PROTEIN HI_0806-RELATED"/>
    <property type="match status" value="1"/>
</dbReference>
<sequence>MVALAVLFLIALAAGALGGLVGTGSSLVLLPALVMMYGPRIAVPVMGIAAVMANVARVAAWWRQIRWRPVLAYALPGTPAVVLGANTLLSIPQAVVDGLLGVFFLAMIPVRRVALARRWRIRLRHLAVAGVVVGFLTGLVLSTGPLSVPVFTGYGLSGGAFLGSEAASALLLYIGKIGTFGQLGALSFAVVTRGLVIGIALMIGPFVARPLVRRTDQRHYALLIDGVLVVAAAGMFIATATH</sequence>
<feature type="transmembrane region" description="Helical" evidence="5">
    <location>
        <begin position="42"/>
        <end position="63"/>
    </location>
</feature>
<evidence type="ECO:0000256" key="4">
    <source>
        <dbReference type="ARBA" id="ARBA00023136"/>
    </source>
</evidence>
<dbReference type="EMBL" id="CP000479">
    <property type="protein sequence ID" value="ABK66565.1"/>
    <property type="molecule type" value="Genomic_DNA"/>
</dbReference>
<proteinExistence type="inferred from homology"/>
<keyword evidence="3 5" id="KW-1133">Transmembrane helix</keyword>
<dbReference type="RefSeq" id="WP_011724620.1">
    <property type="nucleotide sequence ID" value="NC_008595.1"/>
</dbReference>
<dbReference type="AlphaFoldDB" id="A0A0H2ZVP1"/>
<dbReference type="Pfam" id="PF01925">
    <property type="entry name" value="TauE"/>
    <property type="match status" value="1"/>
</dbReference>
<evidence type="ECO:0000256" key="3">
    <source>
        <dbReference type="ARBA" id="ARBA00022989"/>
    </source>
</evidence>
<keyword evidence="4 5" id="KW-0472">Membrane</keyword>
<feature type="transmembrane region" description="Helical" evidence="5">
    <location>
        <begin position="220"/>
        <end position="240"/>
    </location>
</feature>
<comment type="similarity">
    <text evidence="5">Belongs to the 4-toluene sulfonate uptake permease (TSUP) (TC 2.A.102) family.</text>
</comment>
<dbReference type="GO" id="GO:0005886">
    <property type="term" value="C:plasma membrane"/>
    <property type="evidence" value="ECO:0007669"/>
    <property type="project" value="UniProtKB-SubCell"/>
</dbReference>
<dbReference type="PANTHER" id="PTHR43483:SF3">
    <property type="entry name" value="MEMBRANE TRANSPORTER PROTEIN HI_0806-RELATED"/>
    <property type="match status" value="1"/>
</dbReference>
<dbReference type="KEGG" id="mav:MAV_2141"/>
<feature type="transmembrane region" description="Helical" evidence="5">
    <location>
        <begin position="95"/>
        <end position="114"/>
    </location>
</feature>
<protein>
    <recommendedName>
        <fullName evidence="5">Probable membrane transporter protein</fullName>
    </recommendedName>
</protein>
<evidence type="ECO:0000256" key="2">
    <source>
        <dbReference type="ARBA" id="ARBA00022692"/>
    </source>
</evidence>
<feature type="transmembrane region" description="Helical" evidence="5">
    <location>
        <begin position="186"/>
        <end position="208"/>
    </location>
</feature>
<gene>
    <name evidence="6" type="ordered locus">MAV_2141</name>
</gene>
<evidence type="ECO:0000256" key="5">
    <source>
        <dbReference type="RuleBase" id="RU363041"/>
    </source>
</evidence>
<comment type="subcellular location">
    <subcellularLocation>
        <location evidence="5">Cell membrane</location>
        <topology evidence="5">Multi-pass membrane protein</topology>
    </subcellularLocation>
    <subcellularLocation>
        <location evidence="1">Membrane</location>
        <topology evidence="1">Multi-pass membrane protein</topology>
    </subcellularLocation>
</comment>
<evidence type="ECO:0000313" key="6">
    <source>
        <dbReference type="EMBL" id="ABK66565.1"/>
    </source>
</evidence>
<name>A0A0H2ZVP1_MYCA1</name>
<dbReference type="InterPro" id="IPR002781">
    <property type="entry name" value="TM_pro_TauE-like"/>
</dbReference>
<organism evidence="6 7">
    <name type="scientific">Mycobacterium avium (strain 104)</name>
    <dbReference type="NCBI Taxonomy" id="243243"/>
    <lineage>
        <taxon>Bacteria</taxon>
        <taxon>Bacillati</taxon>
        <taxon>Actinomycetota</taxon>
        <taxon>Actinomycetes</taxon>
        <taxon>Mycobacteriales</taxon>
        <taxon>Mycobacteriaceae</taxon>
        <taxon>Mycobacterium</taxon>
        <taxon>Mycobacterium avium complex (MAC)</taxon>
    </lineage>
</organism>
<keyword evidence="2 5" id="KW-0812">Transmembrane</keyword>
<dbReference type="HOGENOM" id="CLU_054750_4_2_11"/>
<dbReference type="Proteomes" id="UP000001574">
    <property type="component" value="Chromosome"/>
</dbReference>
<evidence type="ECO:0000256" key="1">
    <source>
        <dbReference type="ARBA" id="ARBA00004141"/>
    </source>
</evidence>